<dbReference type="PANTHER" id="PTHR23359">
    <property type="entry name" value="NUCLEOTIDE KINASE"/>
    <property type="match status" value="1"/>
</dbReference>
<sequence>MIKGSSMVLKELSSGALRRGSKEFISNVQRRNSICGPCIGLDSKQSLTSTSKMFSDDSIGSILENSTNIQDFQDSFQKPQPFPVRNNSISGIINSIKNEKIKNLNPLTFQNNGIVNNGMYDMNRRFSIDPLSMSSKRETNNNNNLFPNGNLGKFKSFNLDESFIELEAESTFNNVWGELVTKYGLENLEFPKEITFLAGAPGSGKGTNTEVLMNALGVNEEPIVMSSLLNSPECIEIKKQGGLVNDKVVLELLLKKLSKPDYLCENQGPKKGVIIDGFPRSAKQVKFVELLFDKLVKIRKTINPNASLPRFRISVLHVSEEESVKRQLSRGEYALKENQIRRDKNLPLLEIRDTDIDPNASKKRYTLYQEQFNHLKSLEDKFDFDLIDANGTLKDVQNTIKTSYAKLQPHL</sequence>
<dbReference type="HOGENOM" id="CLU_669827_0_0_1"/>
<dbReference type="InterPro" id="IPR027417">
    <property type="entry name" value="P-loop_NTPase"/>
</dbReference>
<dbReference type="GO" id="GO:0005524">
    <property type="term" value="F:ATP binding"/>
    <property type="evidence" value="ECO:0007669"/>
    <property type="project" value="InterPro"/>
</dbReference>
<dbReference type="InterPro" id="IPR033690">
    <property type="entry name" value="Adenylat_kinase_CS"/>
</dbReference>
<proteinExistence type="inferred from homology"/>
<keyword evidence="3 4" id="KW-0418">Kinase</keyword>
<dbReference type="InterPro" id="IPR000850">
    <property type="entry name" value="Adenylat/UMP-CMP_kin"/>
</dbReference>
<evidence type="ECO:0000256" key="4">
    <source>
        <dbReference type="RuleBase" id="RU003330"/>
    </source>
</evidence>
<organism evidence="5 6">
    <name type="scientific">Dictyostelium discoideum</name>
    <name type="common">Social amoeba</name>
    <dbReference type="NCBI Taxonomy" id="44689"/>
    <lineage>
        <taxon>Eukaryota</taxon>
        <taxon>Amoebozoa</taxon>
        <taxon>Evosea</taxon>
        <taxon>Eumycetozoa</taxon>
        <taxon>Dictyostelia</taxon>
        <taxon>Dictyosteliales</taxon>
        <taxon>Dictyosteliaceae</taxon>
        <taxon>Dictyostelium</taxon>
    </lineage>
</organism>
<dbReference type="VEuPathDB" id="AmoebaDB:DDB_G0276407"/>
<dbReference type="EMBL" id="AAFI02000015">
    <property type="protein sequence ID" value="EAL69157.1"/>
    <property type="molecule type" value="Genomic_DNA"/>
</dbReference>
<dbReference type="GO" id="GO:0004017">
    <property type="term" value="F:AMP kinase activity"/>
    <property type="evidence" value="ECO:0000318"/>
    <property type="project" value="GO_Central"/>
</dbReference>
<dbReference type="OMA" id="SICGPCI"/>
<keyword evidence="6" id="KW-1185">Reference proteome</keyword>
<dbReference type="PROSITE" id="PS00113">
    <property type="entry name" value="ADENYLATE_KINASE"/>
    <property type="match status" value="1"/>
</dbReference>
<comment type="similarity">
    <text evidence="4">Belongs to the adenylate kinase family.</text>
</comment>
<dbReference type="dictyBase" id="DDB_G0276407"/>
<keyword evidence="2" id="KW-0547">Nucleotide-binding</keyword>
<dbReference type="GeneID" id="8620504"/>
<accession>Q86HD7</accession>
<accession>Q551Q5</accession>
<dbReference type="PhylomeDB" id="Q86HD7"/>
<dbReference type="GO" id="GO:0005739">
    <property type="term" value="C:mitochondrion"/>
    <property type="evidence" value="ECO:0000318"/>
    <property type="project" value="GO_Central"/>
</dbReference>
<dbReference type="KEGG" id="ddi:DDB_G0276407"/>
<dbReference type="SUPFAM" id="SSF52540">
    <property type="entry name" value="P-loop containing nucleoside triphosphate hydrolases"/>
    <property type="match status" value="1"/>
</dbReference>
<comment type="caution">
    <text evidence="5">The sequence shown here is derived from an EMBL/GenBank/DDBJ whole genome shotgun (WGS) entry which is preliminary data.</text>
</comment>
<dbReference type="PRINTS" id="PR00094">
    <property type="entry name" value="ADENYLTKNASE"/>
</dbReference>
<evidence type="ECO:0000313" key="5">
    <source>
        <dbReference type="EMBL" id="EAL69157.1"/>
    </source>
</evidence>
<evidence type="ECO:0000313" key="6">
    <source>
        <dbReference type="Proteomes" id="UP000002195"/>
    </source>
</evidence>
<dbReference type="FunCoup" id="Q86HD7">
    <property type="interactions" value="431"/>
</dbReference>
<dbReference type="eggNOG" id="ENOG502QQR2">
    <property type="taxonomic scope" value="Eukaryota"/>
</dbReference>
<dbReference type="CDD" id="cd01428">
    <property type="entry name" value="ADK"/>
    <property type="match status" value="1"/>
</dbReference>
<dbReference type="PaxDb" id="44689-DDB0305048"/>
<keyword evidence="1 4" id="KW-0808">Transferase</keyword>
<evidence type="ECO:0000256" key="3">
    <source>
        <dbReference type="ARBA" id="ARBA00022777"/>
    </source>
</evidence>
<name>Q86HD7_DICDI</name>
<dbReference type="AlphaFoldDB" id="Q86HD7"/>
<dbReference type="Gene3D" id="3.40.50.300">
    <property type="entry name" value="P-loop containing nucleotide triphosphate hydrolases"/>
    <property type="match status" value="1"/>
</dbReference>
<gene>
    <name evidence="5" type="ORF">DDB_G0276407</name>
</gene>
<reference evidence="5 6" key="1">
    <citation type="journal article" date="2005" name="Nature">
        <title>The genome of the social amoeba Dictyostelium discoideum.</title>
        <authorList>
            <consortium name="The Dictyostelium discoideum Sequencing Consortium"/>
            <person name="Eichinger L."/>
            <person name="Pachebat J.A."/>
            <person name="Glockner G."/>
            <person name="Rajandream M.A."/>
            <person name="Sucgang R."/>
            <person name="Berriman M."/>
            <person name="Song J."/>
            <person name="Olsen R."/>
            <person name="Szafranski K."/>
            <person name="Xu Q."/>
            <person name="Tunggal B."/>
            <person name="Kummerfeld S."/>
            <person name="Madera M."/>
            <person name="Konfortov B.A."/>
            <person name="Rivero F."/>
            <person name="Bankier A.T."/>
            <person name="Lehmann R."/>
            <person name="Hamlin N."/>
            <person name="Davies R."/>
            <person name="Gaudet P."/>
            <person name="Fey P."/>
            <person name="Pilcher K."/>
            <person name="Chen G."/>
            <person name="Saunders D."/>
            <person name="Sodergren E."/>
            <person name="Davis P."/>
            <person name="Kerhornou A."/>
            <person name="Nie X."/>
            <person name="Hall N."/>
            <person name="Anjard C."/>
            <person name="Hemphill L."/>
            <person name="Bason N."/>
            <person name="Farbrother P."/>
            <person name="Desany B."/>
            <person name="Just E."/>
            <person name="Morio T."/>
            <person name="Rost R."/>
            <person name="Churcher C."/>
            <person name="Cooper J."/>
            <person name="Haydock S."/>
            <person name="van Driessche N."/>
            <person name="Cronin A."/>
            <person name="Goodhead I."/>
            <person name="Muzny D."/>
            <person name="Mourier T."/>
            <person name="Pain A."/>
            <person name="Lu M."/>
            <person name="Harper D."/>
            <person name="Lindsay R."/>
            <person name="Hauser H."/>
            <person name="James K."/>
            <person name="Quiles M."/>
            <person name="Madan Babu M."/>
            <person name="Saito T."/>
            <person name="Buchrieser C."/>
            <person name="Wardroper A."/>
            <person name="Felder M."/>
            <person name="Thangavelu M."/>
            <person name="Johnson D."/>
            <person name="Knights A."/>
            <person name="Loulseged H."/>
            <person name="Mungall K."/>
            <person name="Oliver K."/>
            <person name="Price C."/>
            <person name="Quail M.A."/>
            <person name="Urushihara H."/>
            <person name="Hernandez J."/>
            <person name="Rabbinowitsch E."/>
            <person name="Steffen D."/>
            <person name="Sanders M."/>
            <person name="Ma J."/>
            <person name="Kohara Y."/>
            <person name="Sharp S."/>
            <person name="Simmonds M."/>
            <person name="Spiegler S."/>
            <person name="Tivey A."/>
            <person name="Sugano S."/>
            <person name="White B."/>
            <person name="Walker D."/>
            <person name="Woodward J."/>
            <person name="Winckler T."/>
            <person name="Tanaka Y."/>
            <person name="Shaulsky G."/>
            <person name="Schleicher M."/>
            <person name="Weinstock G."/>
            <person name="Rosenthal A."/>
            <person name="Cox E.C."/>
            <person name="Chisholm R.L."/>
            <person name="Gibbs R."/>
            <person name="Loomis W.F."/>
            <person name="Platzer M."/>
            <person name="Kay R.R."/>
            <person name="Williams J."/>
            <person name="Dear P.H."/>
            <person name="Noegel A.A."/>
            <person name="Barrell B."/>
            <person name="Kuspa A."/>
        </authorList>
    </citation>
    <scope>NUCLEOTIDE SEQUENCE [LARGE SCALE GENOMIC DNA]</scope>
    <source>
        <strain evidence="5 6">AX4</strain>
    </source>
</reference>
<dbReference type="GO" id="GO:0005737">
    <property type="term" value="C:cytoplasm"/>
    <property type="evidence" value="ECO:0000318"/>
    <property type="project" value="GO_Central"/>
</dbReference>
<dbReference type="Pfam" id="PF00406">
    <property type="entry name" value="ADK"/>
    <property type="match status" value="1"/>
</dbReference>
<evidence type="ECO:0000256" key="1">
    <source>
        <dbReference type="ARBA" id="ARBA00022679"/>
    </source>
</evidence>
<protein>
    <submittedName>
        <fullName evidence="5">Adenylate kinase</fullName>
    </submittedName>
</protein>
<dbReference type="InParanoid" id="Q86HD7"/>
<dbReference type="SMR" id="Q86HD7"/>
<dbReference type="RefSeq" id="XP_643100.1">
    <property type="nucleotide sequence ID" value="XM_638008.1"/>
</dbReference>
<evidence type="ECO:0000256" key="2">
    <source>
        <dbReference type="ARBA" id="ARBA00022741"/>
    </source>
</evidence>
<dbReference type="STRING" id="44689.Q86HD7"/>
<dbReference type="Proteomes" id="UP000002195">
    <property type="component" value="Unassembled WGS sequence"/>
</dbReference>